<proteinExistence type="predicted"/>
<protein>
    <submittedName>
        <fullName evidence="1">Uncharacterized protein</fullName>
    </submittedName>
</protein>
<dbReference type="EMBL" id="RXHI01000026">
    <property type="protein sequence ID" value="RUA22027.1"/>
    <property type="molecule type" value="Genomic_DNA"/>
</dbReference>
<reference evidence="1" key="1">
    <citation type="submission" date="2018-12" db="EMBL/GenBank/DDBJ databases">
        <authorList>
            <person name="Jadhav K."/>
            <person name="Kushwaha B."/>
            <person name="Jadhav I."/>
        </authorList>
    </citation>
    <scope>NUCLEOTIDE SEQUENCE [LARGE SCALE GENOMIC DNA]</scope>
    <source>
        <strain evidence="1">SBS 10</strain>
    </source>
</reference>
<dbReference type="InterPro" id="IPR010263">
    <property type="entry name" value="T6SS_TssK"/>
</dbReference>
<organism evidence="1">
    <name type="scientific">Billgrantia gudaonensis</name>
    <dbReference type="NCBI Taxonomy" id="376427"/>
    <lineage>
        <taxon>Bacteria</taxon>
        <taxon>Pseudomonadati</taxon>
        <taxon>Pseudomonadota</taxon>
        <taxon>Gammaproteobacteria</taxon>
        <taxon>Oceanospirillales</taxon>
        <taxon>Halomonadaceae</taxon>
        <taxon>Billgrantia</taxon>
    </lineage>
</organism>
<dbReference type="Pfam" id="PF05936">
    <property type="entry name" value="T6SS_VasE"/>
    <property type="match status" value="1"/>
</dbReference>
<accession>A0A432JGF5</accession>
<comment type="caution">
    <text evidence="1">The sequence shown here is derived from an EMBL/GenBank/DDBJ whole genome shotgun (WGS) entry which is preliminary data.</text>
</comment>
<evidence type="ECO:0000313" key="1">
    <source>
        <dbReference type="EMBL" id="RUA22027.1"/>
    </source>
</evidence>
<gene>
    <name evidence="1" type="ORF">DSL92_08250</name>
</gene>
<name>A0A432JGF5_9GAMM</name>
<dbReference type="AlphaFoldDB" id="A0A432JGF5"/>
<sequence length="58" mass="6902">MPVAPRQLPFHAGYTYFRLDRQARPGRYAEWCQRFCLPRRRRLPRTGNAVLGDQETKP</sequence>